<evidence type="ECO:0000313" key="7">
    <source>
        <dbReference type="Proteomes" id="UP000076878"/>
    </source>
</evidence>
<reference evidence="5 7" key="1">
    <citation type="submission" date="2016-02" db="EMBL/GenBank/DDBJ databases">
        <authorList>
            <person name="Wen L."/>
            <person name="He K."/>
            <person name="Yang H."/>
        </authorList>
    </citation>
    <scope>NUCLEOTIDE SEQUENCE [LARGE SCALE GENOMIC DNA]</scope>
    <source>
        <strain evidence="5">Trichococcus_R210</strain>
    </source>
</reference>
<proteinExistence type="inferred from homology"/>
<sequence length="412" mass="44319">MFKTNEQRIKTQIEAIARFTATPGQGTTRLSYSKEDEDARRYIKQEMSAIGLAVREDAVGNIYGRLEGTLKNAPAVIIGSHFDSVPNGGSFDGPAGVVAGLEVAALFREQGLKPRYPLEVLAMIEEEGSRFGGGVLGSRMLAGQITTADLHEMKDHTGVSAAEAMAMLGFNAAKIGLARRTGSDVKAFLELHIEQGPLLEETCLDVGIVDTIVGMTEIRITARGKSGHAGTTPMDRRADALVAAVSVLKELPGLVLTEPDKPVLTVGKLNVLPNGANVIPNQVDFTVDIRSANDDTLQRILKKIEKLLTDATSPGITFSTEELLYAEPVAMAVGIQSHLIRNCEKMGLHYRKMVSGAGHDAMIFASFTDTGLIFVPSKDGISHTPEEWTDYAQLQKGIELAFETIVQLTEAS</sequence>
<keyword evidence="3" id="KW-0862">Zinc</keyword>
<dbReference type="GO" id="GO:0046872">
    <property type="term" value="F:metal ion binding"/>
    <property type="evidence" value="ECO:0007669"/>
    <property type="project" value="UniProtKB-KW"/>
</dbReference>
<feature type="binding site" evidence="3">
    <location>
        <position position="92"/>
    </location>
    <ligand>
        <name>Zn(2+)</name>
        <dbReference type="ChEBI" id="CHEBI:29105"/>
        <label>2</label>
    </ligand>
</feature>
<evidence type="ECO:0000313" key="6">
    <source>
        <dbReference type="EMBL" id="SEJ41464.1"/>
    </source>
</evidence>
<accession>A0A143Z3V5</accession>
<dbReference type="Pfam" id="PF01546">
    <property type="entry name" value="Peptidase_M20"/>
    <property type="match status" value="1"/>
</dbReference>
<dbReference type="PANTHER" id="PTHR32494">
    <property type="entry name" value="ALLANTOATE DEIMINASE-RELATED"/>
    <property type="match status" value="1"/>
</dbReference>
<dbReference type="AlphaFoldDB" id="A0A143Z3V5"/>
<keyword evidence="2" id="KW-0378">Hydrolase</keyword>
<dbReference type="STRING" id="640938.TR210_2052"/>
<dbReference type="InterPro" id="IPR036264">
    <property type="entry name" value="Bact_exopeptidase_dim_dom"/>
</dbReference>
<dbReference type="GO" id="GO:0016813">
    <property type="term" value="F:hydrolase activity, acting on carbon-nitrogen (but not peptide) bonds, in linear amidines"/>
    <property type="evidence" value="ECO:0007669"/>
    <property type="project" value="InterPro"/>
</dbReference>
<keyword evidence="8" id="KW-1185">Reference proteome</keyword>
<dbReference type="Proteomes" id="UP000199280">
    <property type="component" value="Unassembled WGS sequence"/>
</dbReference>
<dbReference type="SUPFAM" id="SSF55031">
    <property type="entry name" value="Bacterial exopeptidase dimerisation domain"/>
    <property type="match status" value="1"/>
</dbReference>
<dbReference type="PANTHER" id="PTHR32494:SF5">
    <property type="entry name" value="ALLANTOATE AMIDOHYDROLASE"/>
    <property type="match status" value="1"/>
</dbReference>
<name>A0A143Z3V5_9LACT</name>
<comment type="similarity">
    <text evidence="1">Belongs to the peptidase M20 family.</text>
</comment>
<evidence type="ECO:0000256" key="1">
    <source>
        <dbReference type="ARBA" id="ARBA00006153"/>
    </source>
</evidence>
<dbReference type="InterPro" id="IPR011650">
    <property type="entry name" value="Peptidase_M20_dimer"/>
</dbReference>
<dbReference type="OrthoDB" id="9808195at2"/>
<dbReference type="InterPro" id="IPR010158">
    <property type="entry name" value="Amidase_Cbmase"/>
</dbReference>
<feature type="binding site" evidence="3">
    <location>
        <position position="92"/>
    </location>
    <ligand>
        <name>Zn(2+)</name>
        <dbReference type="ChEBI" id="CHEBI:29105"/>
        <label>1</label>
    </ligand>
</feature>
<evidence type="ECO:0000259" key="4">
    <source>
        <dbReference type="Pfam" id="PF07687"/>
    </source>
</evidence>
<dbReference type="NCBIfam" id="TIGR01879">
    <property type="entry name" value="hydantase"/>
    <property type="match status" value="1"/>
</dbReference>
<feature type="binding site" evidence="3">
    <location>
        <position position="127"/>
    </location>
    <ligand>
        <name>Zn(2+)</name>
        <dbReference type="ChEBI" id="CHEBI:29105"/>
        <label>2</label>
    </ligand>
</feature>
<reference evidence="6 8" key="2">
    <citation type="submission" date="2016-10" db="EMBL/GenBank/DDBJ databases">
        <authorList>
            <person name="Varghese N."/>
            <person name="Submissions S."/>
        </authorList>
    </citation>
    <scope>NUCLEOTIDE SEQUENCE [LARGE SCALE GENOMIC DNA]</scope>
    <source>
        <strain evidence="6 8">DSM 22150</strain>
    </source>
</reference>
<dbReference type="PIRSF" id="PIRSF001235">
    <property type="entry name" value="Amidase_carbamoylase"/>
    <property type="match status" value="1"/>
</dbReference>
<protein>
    <submittedName>
        <fullName evidence="6">Allantoate deiminase</fullName>
    </submittedName>
    <submittedName>
        <fullName evidence="5">Peptidase m20</fullName>
    </submittedName>
</protein>
<gene>
    <name evidence="6" type="ORF">SAMN05216375_11314</name>
    <name evidence="5" type="ORF">TR210_2052</name>
</gene>
<feature type="binding site" evidence="3">
    <location>
        <position position="383"/>
    </location>
    <ligand>
        <name>Zn(2+)</name>
        <dbReference type="ChEBI" id="CHEBI:29105"/>
        <label>2</label>
    </ligand>
</feature>
<dbReference type="EMBL" id="FNYT01000013">
    <property type="protein sequence ID" value="SEJ41464.1"/>
    <property type="molecule type" value="Genomic_DNA"/>
</dbReference>
<feature type="binding site" evidence="3">
    <location>
        <position position="81"/>
    </location>
    <ligand>
        <name>Zn(2+)</name>
        <dbReference type="ChEBI" id="CHEBI:29105"/>
        <label>1</label>
    </ligand>
</feature>
<dbReference type="Gene3D" id="3.40.630.10">
    <property type="entry name" value="Zn peptidases"/>
    <property type="match status" value="1"/>
</dbReference>
<feature type="binding site" evidence="3">
    <location>
        <position position="192"/>
    </location>
    <ligand>
        <name>Zn(2+)</name>
        <dbReference type="ChEBI" id="CHEBI:29105"/>
        <label>1</label>
    </ligand>
</feature>
<feature type="domain" description="Peptidase M20 dimerisation" evidence="4">
    <location>
        <begin position="214"/>
        <end position="312"/>
    </location>
</feature>
<dbReference type="InterPro" id="IPR002933">
    <property type="entry name" value="Peptidase_M20"/>
</dbReference>
<dbReference type="CDD" id="cd03884">
    <property type="entry name" value="M20_bAS"/>
    <property type="match status" value="1"/>
</dbReference>
<dbReference type="EMBL" id="FJNB01000015">
    <property type="protein sequence ID" value="CZR03845.1"/>
    <property type="molecule type" value="Genomic_DNA"/>
</dbReference>
<dbReference type="SUPFAM" id="SSF53187">
    <property type="entry name" value="Zn-dependent exopeptidases"/>
    <property type="match status" value="1"/>
</dbReference>
<dbReference type="Gene3D" id="3.30.70.360">
    <property type="match status" value="1"/>
</dbReference>
<evidence type="ECO:0000256" key="3">
    <source>
        <dbReference type="PIRSR" id="PIRSR001235-1"/>
    </source>
</evidence>
<evidence type="ECO:0000256" key="2">
    <source>
        <dbReference type="ARBA" id="ARBA00022801"/>
    </source>
</evidence>
<organism evidence="5 7">
    <name type="scientific">Trichococcus ilyis</name>
    <dbReference type="NCBI Taxonomy" id="640938"/>
    <lineage>
        <taxon>Bacteria</taxon>
        <taxon>Bacillati</taxon>
        <taxon>Bacillota</taxon>
        <taxon>Bacilli</taxon>
        <taxon>Lactobacillales</taxon>
        <taxon>Carnobacteriaceae</taxon>
        <taxon>Trichococcus</taxon>
    </lineage>
</organism>
<dbReference type="Pfam" id="PF07687">
    <property type="entry name" value="M20_dimer"/>
    <property type="match status" value="1"/>
</dbReference>
<dbReference type="NCBIfam" id="NF006771">
    <property type="entry name" value="PRK09290.1-5"/>
    <property type="match status" value="1"/>
</dbReference>
<evidence type="ECO:0000313" key="5">
    <source>
        <dbReference type="EMBL" id="CZR03845.1"/>
    </source>
</evidence>
<dbReference type="Proteomes" id="UP000076878">
    <property type="component" value="Unassembled WGS sequence"/>
</dbReference>
<comment type="cofactor">
    <cofactor evidence="3">
        <name>Zn(2+)</name>
        <dbReference type="ChEBI" id="CHEBI:29105"/>
    </cofactor>
    <text evidence="3">Binds 2 Zn(2+) ions per subunit.</text>
</comment>
<dbReference type="RefSeq" id="WP_068623465.1">
    <property type="nucleotide sequence ID" value="NZ_FJNB01000015.1"/>
</dbReference>
<evidence type="ECO:0000313" key="8">
    <source>
        <dbReference type="Proteomes" id="UP000199280"/>
    </source>
</evidence>
<keyword evidence="3" id="KW-0479">Metal-binding</keyword>